<evidence type="ECO:0000313" key="3">
    <source>
        <dbReference type="EMBL" id="KAA8652793.1"/>
    </source>
</evidence>
<dbReference type="OrthoDB" id="442087at2759"/>
<evidence type="ECO:0000313" key="4">
    <source>
        <dbReference type="EMBL" id="THC88409.1"/>
    </source>
</evidence>
<evidence type="ECO:0000256" key="1">
    <source>
        <dbReference type="SAM" id="MobiDB-lite"/>
    </source>
</evidence>
<dbReference type="PRINTS" id="PR00625">
    <property type="entry name" value="JDOMAIN"/>
</dbReference>
<sequence length="521" mass="59082">MGKSSKKKSVLHRNAPYDDEQNKFSLLRGETSTLGVDLDGDTPMDENVNNSVNSPGTKTHRAGQYTLEQREAVTTVRNCSDKDYYGILGLQNTCTRKDICTAYRKLAFLTHPDQNKFEDAEIAFKKLAQAYEVLKDPESRAEYDKVGDRYMANPVMDPYNVFGEVFASNAGGDETDASDDSDDNSSLNGDGIQHRPCQEVLDVYRGATASVNQYLTAPDGLAPNSGFKEISKFNKKIKKINQRLGRPEEKFLIKCSLLVGFRIEYRQAMETLDKNPGNEQAANKMARIRRQFESVKREYCYPDSWKLPATPGDNPENGQKILGHIPRSKNGESLFIVEKKDYPSRILIQRYSEVDSDIAQSYLNAPEMDRKDVRFSQDRYNRTLCTNYKQILGWDNLLPSNPSQWNLEARRALPQSYGLVQFKDGSTDILNRTALRKLLGKGTADAEVDRFYQQRGITPPWTFMPRLPAPEQSKRIGGIREDLHRRDSEGAIKTMLEQNQQHMKALTDAITQLVSQISIKS</sequence>
<reference evidence="4 5" key="1">
    <citation type="submission" date="2019-03" db="EMBL/GenBank/DDBJ databases">
        <title>The genome sequence of a newly discovered highly antifungal drug resistant Aspergillus species, Aspergillus tanneri NIH 1004.</title>
        <authorList>
            <person name="Mounaud S."/>
            <person name="Singh I."/>
            <person name="Joardar V."/>
            <person name="Pakala S."/>
            <person name="Pakala S."/>
            <person name="Venepally P."/>
            <person name="Hoover J."/>
            <person name="Nierman W."/>
            <person name="Chung J."/>
            <person name="Losada L."/>
        </authorList>
    </citation>
    <scope>NUCLEOTIDE SEQUENCE [LARGE SCALE GENOMIC DNA]</scope>
    <source>
        <strain evidence="4 5">NIH1004</strain>
    </source>
</reference>
<feature type="region of interest" description="Disordered" evidence="1">
    <location>
        <begin position="172"/>
        <end position="193"/>
    </location>
</feature>
<evidence type="ECO:0000313" key="6">
    <source>
        <dbReference type="Proteomes" id="UP000324241"/>
    </source>
</evidence>
<dbReference type="InterPro" id="IPR036869">
    <property type="entry name" value="J_dom_sf"/>
</dbReference>
<keyword evidence="5" id="KW-1185">Reference proteome</keyword>
<accession>A0A4S3J0Z2</accession>
<dbReference type="PROSITE" id="PS50076">
    <property type="entry name" value="DNAJ_2"/>
    <property type="match status" value="1"/>
</dbReference>
<dbReference type="Proteomes" id="UP000308092">
    <property type="component" value="Unassembled WGS sequence"/>
</dbReference>
<feature type="compositionally biased region" description="Basic residues" evidence="1">
    <location>
        <begin position="1"/>
        <end position="11"/>
    </location>
</feature>
<dbReference type="VEuPathDB" id="FungiDB:EYZ11_012142"/>
<dbReference type="SUPFAM" id="SSF46565">
    <property type="entry name" value="Chaperone J-domain"/>
    <property type="match status" value="1"/>
</dbReference>
<dbReference type="GO" id="GO:0005783">
    <property type="term" value="C:endoplasmic reticulum"/>
    <property type="evidence" value="ECO:0007669"/>
    <property type="project" value="UniProtKB-ARBA"/>
</dbReference>
<dbReference type="GeneID" id="54324400"/>
<dbReference type="InterPro" id="IPR001623">
    <property type="entry name" value="DnaJ_domain"/>
</dbReference>
<proteinExistence type="predicted"/>
<comment type="caution">
    <text evidence="4">The sequence shown here is derived from an EMBL/GenBank/DDBJ whole genome shotgun (WGS) entry which is preliminary data.</text>
</comment>
<dbReference type="RefSeq" id="XP_033432154.1">
    <property type="nucleotide sequence ID" value="XM_033566397.1"/>
</dbReference>
<dbReference type="SMART" id="SM00271">
    <property type="entry name" value="DnaJ"/>
    <property type="match status" value="1"/>
</dbReference>
<dbReference type="Proteomes" id="UP000324241">
    <property type="component" value="Unassembled WGS sequence"/>
</dbReference>
<dbReference type="CDD" id="cd06257">
    <property type="entry name" value="DnaJ"/>
    <property type="match status" value="1"/>
</dbReference>
<reference evidence="3 6" key="2">
    <citation type="submission" date="2019-08" db="EMBL/GenBank/DDBJ databases">
        <title>The genome sequence of a newly discovered highly antifungal drug resistant Aspergillus species, Aspergillus tanneri NIH 1004.</title>
        <authorList>
            <person name="Mounaud S."/>
            <person name="Singh I."/>
            <person name="Joardar V."/>
            <person name="Pakala S."/>
            <person name="Pakala S."/>
            <person name="Venepally P."/>
            <person name="Chung J.K."/>
            <person name="Losada L."/>
            <person name="Nierman W.C."/>
        </authorList>
    </citation>
    <scope>NUCLEOTIDE SEQUENCE [LARGE SCALE GENOMIC DNA]</scope>
    <source>
        <strain evidence="3 6">NIH1004</strain>
    </source>
</reference>
<evidence type="ECO:0000259" key="2">
    <source>
        <dbReference type="PROSITE" id="PS50076"/>
    </source>
</evidence>
<gene>
    <name evidence="3" type="ORF">ATNIH1004_001698</name>
    <name evidence="4" type="ORF">EYZ11_012142</name>
</gene>
<evidence type="ECO:0000313" key="5">
    <source>
        <dbReference type="Proteomes" id="UP000308092"/>
    </source>
</evidence>
<feature type="compositionally biased region" description="Acidic residues" evidence="1">
    <location>
        <begin position="173"/>
        <end position="183"/>
    </location>
</feature>
<dbReference type="EMBL" id="SOSA01000853">
    <property type="protein sequence ID" value="THC88409.1"/>
    <property type="molecule type" value="Genomic_DNA"/>
</dbReference>
<dbReference type="Gene3D" id="1.10.287.110">
    <property type="entry name" value="DnaJ domain"/>
    <property type="match status" value="1"/>
</dbReference>
<organism evidence="4 5">
    <name type="scientific">Aspergillus tanneri</name>
    <dbReference type="NCBI Taxonomy" id="1220188"/>
    <lineage>
        <taxon>Eukaryota</taxon>
        <taxon>Fungi</taxon>
        <taxon>Dikarya</taxon>
        <taxon>Ascomycota</taxon>
        <taxon>Pezizomycotina</taxon>
        <taxon>Eurotiomycetes</taxon>
        <taxon>Eurotiomycetidae</taxon>
        <taxon>Eurotiales</taxon>
        <taxon>Aspergillaceae</taxon>
        <taxon>Aspergillus</taxon>
        <taxon>Aspergillus subgen. Circumdati</taxon>
    </lineage>
</organism>
<dbReference type="STRING" id="1220188.A0A4S3J0Z2"/>
<dbReference type="InterPro" id="IPR018253">
    <property type="entry name" value="DnaJ_domain_CS"/>
</dbReference>
<feature type="region of interest" description="Disordered" evidence="1">
    <location>
        <begin position="1"/>
        <end position="22"/>
    </location>
</feature>
<dbReference type="EMBL" id="QUQM01000002">
    <property type="protein sequence ID" value="KAA8652793.1"/>
    <property type="molecule type" value="Genomic_DNA"/>
</dbReference>
<dbReference type="AlphaFoldDB" id="A0A4S3J0Z2"/>
<dbReference type="InterPro" id="IPR051100">
    <property type="entry name" value="DnaJ_subfamily_B/C"/>
</dbReference>
<protein>
    <recommendedName>
        <fullName evidence="2">J domain-containing protein</fullName>
    </recommendedName>
</protein>
<feature type="domain" description="J" evidence="2">
    <location>
        <begin position="83"/>
        <end position="147"/>
    </location>
</feature>
<dbReference type="PANTHER" id="PTHR43908">
    <property type="entry name" value="AT29763P-RELATED"/>
    <property type="match status" value="1"/>
</dbReference>
<dbReference type="PROSITE" id="PS00636">
    <property type="entry name" value="DNAJ_1"/>
    <property type="match status" value="1"/>
</dbReference>
<name>A0A4S3J0Z2_9EURO</name>
<dbReference type="Pfam" id="PF00226">
    <property type="entry name" value="DnaJ"/>
    <property type="match status" value="1"/>
</dbReference>